<sequence length="76" mass="8460">MLQRSQPRPALSGQLMVRTVDSSVLLASFMRTTSSLLTLRVLIDITSGCSLKKDTEEVQRKQITRFCKGNAGMCRV</sequence>
<name>A0A2P2QPT0_RHIMU</name>
<dbReference type="AlphaFoldDB" id="A0A2P2QPT0"/>
<accession>A0A2P2QPT0</accession>
<proteinExistence type="predicted"/>
<reference evidence="1" key="1">
    <citation type="submission" date="2018-02" db="EMBL/GenBank/DDBJ databases">
        <title>Rhizophora mucronata_Transcriptome.</title>
        <authorList>
            <person name="Meera S.P."/>
            <person name="Sreeshan A."/>
            <person name="Augustine A."/>
        </authorList>
    </citation>
    <scope>NUCLEOTIDE SEQUENCE</scope>
    <source>
        <tissue evidence="1">Leaf</tissue>
    </source>
</reference>
<dbReference type="EMBL" id="GGEC01088562">
    <property type="protein sequence ID" value="MBX69046.1"/>
    <property type="molecule type" value="Transcribed_RNA"/>
</dbReference>
<protein>
    <submittedName>
        <fullName evidence="1">Uncharacterized protein</fullName>
    </submittedName>
</protein>
<organism evidence="1">
    <name type="scientific">Rhizophora mucronata</name>
    <name type="common">Asiatic mangrove</name>
    <dbReference type="NCBI Taxonomy" id="61149"/>
    <lineage>
        <taxon>Eukaryota</taxon>
        <taxon>Viridiplantae</taxon>
        <taxon>Streptophyta</taxon>
        <taxon>Embryophyta</taxon>
        <taxon>Tracheophyta</taxon>
        <taxon>Spermatophyta</taxon>
        <taxon>Magnoliopsida</taxon>
        <taxon>eudicotyledons</taxon>
        <taxon>Gunneridae</taxon>
        <taxon>Pentapetalae</taxon>
        <taxon>rosids</taxon>
        <taxon>fabids</taxon>
        <taxon>Malpighiales</taxon>
        <taxon>Rhizophoraceae</taxon>
        <taxon>Rhizophora</taxon>
    </lineage>
</organism>
<evidence type="ECO:0000313" key="1">
    <source>
        <dbReference type="EMBL" id="MBX69046.1"/>
    </source>
</evidence>